<dbReference type="GO" id="GO:0004553">
    <property type="term" value="F:hydrolase activity, hydrolyzing O-glycosyl compounds"/>
    <property type="evidence" value="ECO:0007669"/>
    <property type="project" value="InterPro"/>
</dbReference>
<evidence type="ECO:0000313" key="5">
    <source>
        <dbReference type="Proteomes" id="UP001153712"/>
    </source>
</evidence>
<dbReference type="PANTHER" id="PTHR10963">
    <property type="entry name" value="GLYCOSYL HYDROLASE-RELATED"/>
    <property type="match status" value="1"/>
</dbReference>
<accession>A0A9N9TH35</accession>
<dbReference type="InterPro" id="IPR013320">
    <property type="entry name" value="ConA-like_dom_sf"/>
</dbReference>
<comment type="similarity">
    <text evidence="1">Belongs to the glycosyl hydrolase 16 family.</text>
</comment>
<evidence type="ECO:0000256" key="2">
    <source>
        <dbReference type="SAM" id="SignalP"/>
    </source>
</evidence>
<feature type="signal peptide" evidence="2">
    <location>
        <begin position="1"/>
        <end position="19"/>
    </location>
</feature>
<feature type="chain" id="PRO_5040409027" description="GH16 domain-containing protein" evidence="2">
    <location>
        <begin position="20"/>
        <end position="378"/>
    </location>
</feature>
<keyword evidence="5" id="KW-1185">Reference proteome</keyword>
<organism evidence="4 5">
    <name type="scientific">Phyllotreta striolata</name>
    <name type="common">Striped flea beetle</name>
    <name type="synonym">Crioceris striolata</name>
    <dbReference type="NCBI Taxonomy" id="444603"/>
    <lineage>
        <taxon>Eukaryota</taxon>
        <taxon>Metazoa</taxon>
        <taxon>Ecdysozoa</taxon>
        <taxon>Arthropoda</taxon>
        <taxon>Hexapoda</taxon>
        <taxon>Insecta</taxon>
        <taxon>Pterygota</taxon>
        <taxon>Neoptera</taxon>
        <taxon>Endopterygota</taxon>
        <taxon>Coleoptera</taxon>
        <taxon>Polyphaga</taxon>
        <taxon>Cucujiformia</taxon>
        <taxon>Chrysomeloidea</taxon>
        <taxon>Chrysomelidae</taxon>
        <taxon>Galerucinae</taxon>
        <taxon>Alticini</taxon>
        <taxon>Phyllotreta</taxon>
    </lineage>
</organism>
<feature type="domain" description="GH16" evidence="3">
    <location>
        <begin position="28"/>
        <end position="378"/>
    </location>
</feature>
<dbReference type="AlphaFoldDB" id="A0A9N9TH35"/>
<evidence type="ECO:0000256" key="1">
    <source>
        <dbReference type="ARBA" id="ARBA00006865"/>
    </source>
</evidence>
<dbReference type="Pfam" id="PF00722">
    <property type="entry name" value="Glyco_hydro_16"/>
    <property type="match status" value="1"/>
</dbReference>
<dbReference type="SUPFAM" id="SSF49899">
    <property type="entry name" value="Concanavalin A-like lectins/glucanases"/>
    <property type="match status" value="1"/>
</dbReference>
<dbReference type="Gene3D" id="2.60.120.200">
    <property type="match status" value="1"/>
</dbReference>
<dbReference type="FunFam" id="2.60.120.200:FF:000217">
    <property type="entry name" value="Gram-negative bacteria-binding protein"/>
    <property type="match status" value="1"/>
</dbReference>
<gene>
    <name evidence="4" type="ORF">PHYEVI_LOCUS2280</name>
</gene>
<name>A0A9N9TH35_PHYSR</name>
<dbReference type="PANTHER" id="PTHR10963:SF55">
    <property type="entry name" value="GLYCOSIDE HYDROLASE FAMILY 16 PROTEIN"/>
    <property type="match status" value="1"/>
</dbReference>
<dbReference type="GO" id="GO:0005975">
    <property type="term" value="P:carbohydrate metabolic process"/>
    <property type="evidence" value="ECO:0007669"/>
    <property type="project" value="InterPro"/>
</dbReference>
<protein>
    <recommendedName>
        <fullName evidence="3">GH16 domain-containing protein</fullName>
    </recommendedName>
</protein>
<dbReference type="InterPro" id="IPR050546">
    <property type="entry name" value="Glycosyl_Hydrlase_16"/>
</dbReference>
<reference evidence="4" key="1">
    <citation type="submission" date="2022-01" db="EMBL/GenBank/DDBJ databases">
        <authorList>
            <person name="King R."/>
        </authorList>
    </citation>
    <scope>NUCLEOTIDE SEQUENCE</scope>
</reference>
<dbReference type="CDD" id="cd08024">
    <property type="entry name" value="GH16_CCF"/>
    <property type="match status" value="1"/>
</dbReference>
<sequence>MKRVTLLAILLQIARMGDCAFCPKTSPTTVSGTHAPEGPFCSQQLIFDDDFDKLDLRKWQHEQNLGGNGNWEFQWYTNNRSNSYVENGSLHIRPTFVADDYGENFLYSGTLDINGGSPADECTNPQWYGCSRTGTATNIVNPIKSARLRSLHSFSFKYGKVEVRAKVPAGDWLWPAIWLMPRYNQYSGWPSSGEIDIMESRGNRQLVSPSGVNIGVQQIGSTLHWGPNPNYNRYNYTHFEQNLSEGYNSDYHRYQLEWTPDHIQFSVEDSVIGTVKPGDGGFWEMGHLDATGLDNPWKRDTRMAPFDQEFYLILNLAVGGTAYFPDDADNKPGGKPWSNSASNALTTFWQGREQWLPTWDVGSEDSHFLIDYVRVWAI</sequence>
<dbReference type="InterPro" id="IPR000757">
    <property type="entry name" value="Beta-glucanase-like"/>
</dbReference>
<dbReference type="EMBL" id="OU900104">
    <property type="protein sequence ID" value="CAG9855843.1"/>
    <property type="molecule type" value="Genomic_DNA"/>
</dbReference>
<dbReference type="PROSITE" id="PS51762">
    <property type="entry name" value="GH16_2"/>
    <property type="match status" value="1"/>
</dbReference>
<proteinExistence type="inferred from homology"/>
<dbReference type="Proteomes" id="UP001153712">
    <property type="component" value="Chromosome 11"/>
</dbReference>
<evidence type="ECO:0000313" key="4">
    <source>
        <dbReference type="EMBL" id="CAG9855843.1"/>
    </source>
</evidence>
<dbReference type="OrthoDB" id="4781at2759"/>
<evidence type="ECO:0000259" key="3">
    <source>
        <dbReference type="PROSITE" id="PS51762"/>
    </source>
</evidence>
<keyword evidence="2" id="KW-0732">Signal</keyword>